<dbReference type="PANTHER" id="PTHR44688:SF16">
    <property type="entry name" value="DNA-BINDING TRANSCRIPTIONAL ACTIVATOR DEVR_DOSR"/>
    <property type="match status" value="1"/>
</dbReference>
<evidence type="ECO:0000256" key="1">
    <source>
        <dbReference type="ARBA" id="ARBA00023015"/>
    </source>
</evidence>
<dbReference type="Proteomes" id="UP000045978">
    <property type="component" value="Unassembled WGS sequence"/>
</dbReference>
<dbReference type="GO" id="GO:0006355">
    <property type="term" value="P:regulation of DNA-templated transcription"/>
    <property type="evidence" value="ECO:0007669"/>
    <property type="project" value="InterPro"/>
</dbReference>
<dbReference type="RefSeq" id="WP_053837725.1">
    <property type="nucleotide sequence ID" value="NZ_CP076251.1"/>
</dbReference>
<dbReference type="InterPro" id="IPR000792">
    <property type="entry name" value="Tscrpt_reg_LuxR_C"/>
</dbReference>
<dbReference type="PANTHER" id="PTHR44688">
    <property type="entry name" value="DNA-BINDING TRANSCRIPTIONAL ACTIVATOR DEVR_DOSR"/>
    <property type="match status" value="1"/>
</dbReference>
<dbReference type="SMART" id="SM00421">
    <property type="entry name" value="HTH_LUXR"/>
    <property type="match status" value="1"/>
</dbReference>
<sequence length="232" mass="23736">MQAPLNAGQWRQELRREAADSARWQAVADAADAVTRAAGAEQAGAAALRLARELLDAPHAAVLALRGSRSLVLASHGDALPPGASVAADGPALSWRLAARAGEAAELCVPIAALGTPLGTLCLGWNARMAPAPGDVQAIATIAALLAPAVAEPARAPRRRKPAPPDRLGALSARERQVLALLPRGLTNAGLGAELGISTGTAKVHVERILQKLQLSDRTQAAVYAVQAGMAL</sequence>
<dbReference type="SUPFAM" id="SSF46894">
    <property type="entry name" value="C-terminal effector domain of the bipartite response regulators"/>
    <property type="match status" value="1"/>
</dbReference>
<dbReference type="InterPro" id="IPR016032">
    <property type="entry name" value="Sig_transdc_resp-reg_C-effctor"/>
</dbReference>
<evidence type="ECO:0000256" key="3">
    <source>
        <dbReference type="ARBA" id="ARBA00023163"/>
    </source>
</evidence>
<evidence type="ECO:0000313" key="5">
    <source>
        <dbReference type="EMBL" id="CTP85961.1"/>
    </source>
</evidence>
<accession>A0A0K2ZJM6</accession>
<dbReference type="PROSITE" id="PS50043">
    <property type="entry name" value="HTH_LUXR_2"/>
    <property type="match status" value="1"/>
</dbReference>
<dbReference type="SUPFAM" id="SSF55781">
    <property type="entry name" value="GAF domain-like"/>
    <property type="match status" value="1"/>
</dbReference>
<dbReference type="PRINTS" id="PR00038">
    <property type="entry name" value="HTHLUXR"/>
</dbReference>
<dbReference type="Pfam" id="PF00196">
    <property type="entry name" value="GerE"/>
    <property type="match status" value="1"/>
</dbReference>
<dbReference type="CDD" id="cd06170">
    <property type="entry name" value="LuxR_C_like"/>
    <property type="match status" value="1"/>
</dbReference>
<feature type="domain" description="HTH luxR-type" evidence="4">
    <location>
        <begin position="164"/>
        <end position="229"/>
    </location>
</feature>
<keyword evidence="1" id="KW-0805">Transcription regulation</keyword>
<keyword evidence="3" id="KW-0804">Transcription</keyword>
<organism evidence="5 6">
    <name type="scientific">Xanthomonas graminis pv. phlei</name>
    <dbReference type="NCBI Taxonomy" id="487906"/>
    <lineage>
        <taxon>Bacteria</taxon>
        <taxon>Pseudomonadati</taxon>
        <taxon>Pseudomonadota</taxon>
        <taxon>Gammaproteobacteria</taxon>
        <taxon>Lysobacterales</taxon>
        <taxon>Lysobacteraceae</taxon>
        <taxon>Xanthomonas</taxon>
        <taxon>Xanthomonas translucens group</taxon>
        <taxon>Xanthomonas graminis</taxon>
    </lineage>
</organism>
<dbReference type="InterPro" id="IPR036388">
    <property type="entry name" value="WH-like_DNA-bd_sf"/>
</dbReference>
<dbReference type="AlphaFoldDB" id="A0A0K2ZJM6"/>
<keyword evidence="2" id="KW-0238">DNA-binding</keyword>
<name>A0A0K2ZJM6_9XANT</name>
<reference evidence="5 6" key="1">
    <citation type="submission" date="2015-07" db="EMBL/GenBank/DDBJ databases">
        <authorList>
            <person name="Noorani M."/>
        </authorList>
    </citation>
    <scope>NUCLEOTIDE SEQUENCE [LARGE SCALE GENOMIC DNA]</scope>
    <source>
        <strain evidence="5">LMG730</strain>
    </source>
</reference>
<proteinExistence type="predicted"/>
<dbReference type="GO" id="GO:0003677">
    <property type="term" value="F:DNA binding"/>
    <property type="evidence" value="ECO:0007669"/>
    <property type="project" value="UniProtKB-KW"/>
</dbReference>
<gene>
    <name evidence="5" type="ORF">XTPLMG730_1294</name>
</gene>
<evidence type="ECO:0000256" key="2">
    <source>
        <dbReference type="ARBA" id="ARBA00023125"/>
    </source>
</evidence>
<dbReference type="Gene3D" id="1.10.10.10">
    <property type="entry name" value="Winged helix-like DNA-binding domain superfamily/Winged helix DNA-binding domain"/>
    <property type="match status" value="1"/>
</dbReference>
<evidence type="ECO:0000259" key="4">
    <source>
        <dbReference type="PROSITE" id="PS50043"/>
    </source>
</evidence>
<evidence type="ECO:0000313" key="6">
    <source>
        <dbReference type="Proteomes" id="UP000045978"/>
    </source>
</evidence>
<protein>
    <submittedName>
        <fullName evidence="5">Two-component system regulatory protein</fullName>
    </submittedName>
</protein>
<dbReference type="EMBL" id="CXOJ01000022">
    <property type="protein sequence ID" value="CTP85961.1"/>
    <property type="molecule type" value="Genomic_DNA"/>
</dbReference>